<reference evidence="5" key="3">
    <citation type="submission" date="2025-09" db="UniProtKB">
        <authorList>
            <consortium name="Ensembl"/>
        </authorList>
    </citation>
    <scope>IDENTIFICATION</scope>
</reference>
<dbReference type="Pfam" id="PF26140">
    <property type="entry name" value="HEAT_URB1"/>
    <property type="match status" value="1"/>
</dbReference>
<dbReference type="GO" id="GO:0005730">
    <property type="term" value="C:nucleolus"/>
    <property type="evidence" value="ECO:0007669"/>
    <property type="project" value="TreeGrafter"/>
</dbReference>
<evidence type="ECO:0000256" key="1">
    <source>
        <dbReference type="SAM" id="MobiDB-lite"/>
    </source>
</evidence>
<evidence type="ECO:0000259" key="3">
    <source>
        <dbReference type="Pfam" id="PF16201"/>
    </source>
</evidence>
<evidence type="ECO:0008006" key="7">
    <source>
        <dbReference type="Google" id="ProtNLM"/>
    </source>
</evidence>
<dbReference type="InParanoid" id="A0A7N6FLS4"/>
<accession>A0A7N6FLS4</accession>
<evidence type="ECO:0000259" key="2">
    <source>
        <dbReference type="Pfam" id="PF11707"/>
    </source>
</evidence>
<evidence type="ECO:0000313" key="5">
    <source>
        <dbReference type="Ensembl" id="ENSATEP00000070801.1"/>
    </source>
</evidence>
<feature type="region of interest" description="Disordered" evidence="1">
    <location>
        <begin position="2005"/>
        <end position="2028"/>
    </location>
</feature>
<reference evidence="5" key="1">
    <citation type="submission" date="2021-04" db="EMBL/GenBank/DDBJ databases">
        <authorList>
            <consortium name="Wellcome Sanger Institute Data Sharing"/>
        </authorList>
    </citation>
    <scope>NUCLEOTIDE SEQUENCE [LARGE SCALE GENOMIC DNA]</scope>
</reference>
<dbReference type="InterPro" id="IPR039844">
    <property type="entry name" value="URB1"/>
</dbReference>
<evidence type="ECO:0000313" key="6">
    <source>
        <dbReference type="Proteomes" id="UP000265040"/>
    </source>
</evidence>
<feature type="domain" description="URB1 C-terminal" evidence="3">
    <location>
        <begin position="1653"/>
        <end position="1842"/>
    </location>
</feature>
<dbReference type="RefSeq" id="XP_026231065.1">
    <property type="nucleotide sequence ID" value="XM_026375280.1"/>
</dbReference>
<dbReference type="GeneID" id="113172345"/>
<dbReference type="Proteomes" id="UP000265040">
    <property type="component" value="Chromosome 13"/>
</dbReference>
<dbReference type="InterPro" id="IPR021714">
    <property type="entry name" value="URB1_N"/>
</dbReference>
<dbReference type="Pfam" id="PF16201">
    <property type="entry name" value="NopRA1"/>
    <property type="match status" value="1"/>
</dbReference>
<dbReference type="InterPro" id="IPR059018">
    <property type="entry name" value="HEAT_URB1"/>
</dbReference>
<dbReference type="OrthoDB" id="72892at2759"/>
<sequence length="2254" mass="253858">MGKKRRSEDSAESSAAVKKVPEFNGTVFKAMLKEPTTAMKGLEKFISTAKKLPCSDLYDVVEGYIKISMECAEIFKLLEGEKHTETEMMLIFESLEMILLRTASDLSHFNMVGNAIVKKTVSSYMKLLQGSFHSENHRLVRHCLSLMSALVSQSSEAAREILSNIHINKALAGLAKRKDKKGRPDVRMAFIQFVLSFMVSGDNTTVGQILEIKELLPEILNTGLKEDRMSIVSLILSTLKTRVVLNKAISKTQKVRFFTPAVLANIASLYKWNGIVDATTDDNRSSEHAGISVVRELVHSFLLDLCCSRKHGINFHDASFGTVGRAGNIVLLQFLVGLKQATEDELVAELVVNVLKASPDILARYFKETQYSYTPRPKSAWQDNVKLLKKIYEAQPELPTVFQAQEVIPVPRQLSMIIATSLPPVCNKAFFTQGLSLANTAVQLTTLSMMSFILKRASKNIEYLLDKSEWQSSDVCMPDMMGNLLQQYRETLSKILPDMTSIVAKWQSLSKKEMTGDDKNKTKAGESAEQTENKNKEPAAETAEVILLKALILQVICLYQKVVPHLVSQCKFDFSKLLKGIVSEKGMREEVPPVLQYQILQLALDLPASKFSWFRIQDAADTESPSGEKSVLYLLLKMFVTSSNSYLKNSTQMLVLKVLKDSGVFEYTWTELELWLNQLTRVKPNQQDTVIHFLERVFVKVMCSSYTYTDKVASLVQEAAYLQANLTNQEGDAASIPVSHIDDVLDMLDVIMEGNDGEMEEFGPSLSEDLINQTFPFSVVVPAALEARNKLPADKGVVYDYLSAVLSDVLHCQREPLPLCLALMQYDKELVSSEHTATPHPSIVHLHQYYSKWLPQQCREELFNAFQCQSKELPSPVSFTALMKAANIQGPSTLLEDTFTKKVQEVLASMSLTEFPVAIRQILLYIKSTVEDFGTFTSDIGINLLKTFMEILRDLVTKLQDFPVTTTSEPSAENLQEGSDLFLEPNQSSTVEANKEKILVSALGSIFKHPCLEQWFLALELAALPPQTLNPVRLKHLYAQLNDDTLDLLKICAPILRDLGHLELLCSYMGAVEKAVLMELKEKSSQATKKQSRPFHALLSLHSYMDPCNLREVISKLLLLPQERLISSSREGAHAQLSVYGHAALQILTEYKSNSSQDDSTFLTQSHLHGLGTLLLSCSSPALDAFMLQTLSSEPGSAKLIHSDVLLHCLQRPLPDTQAISSLLLKNSSTHRLRFEVWCLEPANMQKLSDQTETFIPLINTYLQMASREDPARPQDVQKEVLKALKQQLFAKLSRCVLENLAEDTGAQLVETLASLIKLSANIKDIRDFINSLPKVLQKVDSFERWKLVDVISEKLADCPEEQETWRKSVTASALKCLITSYSQSKDQATSPSQQEQSILERLQRLLTSAEDVTASEWNSFVKNGLKYRYRDHHFLNTLSCLVEVMYSSSDHQMDLIPLSTLHMMSSSHSLFLPTMLDSDDEPSKYEAKEALVSLLLCLVKKCPTVCNINHFVVLLGAYGATLNTLDQKLLQLLQEYEKNHVSLVKFQSFLWGPAAVEHHKTRKSLGASLWKQASSDDLLALLKTDRMLKTIAHFPQHHRIIPQDVNELVISGNAGKDPGNVYDPRFLLPLFSAILRPECVIDCLKFVSSHALGVTVMALSSYDPNVRAAAYHVLSCFYQHLEGARFREKRQLLYLMDTVKNGIRQKNQRLPFVLTTYITKVAQQMLKPEDHMYVVLNRFLLSHQSLDFRRVPEFFKLFYGFDLEHKIEREWILNVLQEGISDRHCYDLCDQQGIFQSLLGFSSSPLCDEHAQAQIITVLCQAARVNKAAYSLTKSCGVLTWIIQVVEKRNQDQQLLSAIIDLLHVLWFTNLGQKEMQQMEGAKATASTNEKPQSSPKCLPLPLISEFLCVASTLSKHFRLGVKAAQLSLFLQTLCSILKHHRTALNVNKQADRFTLPPQPLSCTEVLALLLCWASLSHDTALLSQIQALSEKHKVKDLLGMGRDKARGKSSFSQAHKRKENLAEDTDTEKQDKSLLTECKFYLSSIFVHWEPVFPLSEPQLAQPRDKLDPSRLACDTVHLLTKWSLRCLVEVSYDENRTEEFLCWLEKTVIKHREIVDVMLDPGMKADLLRLHHQAFEAQCHSGISARMETFQRFTNIMIRMLEAEGHLPELHQAVISACLPEGAHDPCRCEAGLFLISLYIHELWSGSLSAELFMSHVSLVTRAKCKRQKSSKSLPQTAIRDICNDIIAMKS</sequence>
<dbReference type="Ensembl" id="ENSATET00000053627.2">
    <property type="protein sequence ID" value="ENSATEP00000070801.1"/>
    <property type="gene ID" value="ENSATEG00000011790.3"/>
</dbReference>
<reference evidence="5" key="2">
    <citation type="submission" date="2025-08" db="UniProtKB">
        <authorList>
            <consortium name="Ensembl"/>
        </authorList>
    </citation>
    <scope>IDENTIFICATION</scope>
</reference>
<feature type="region of interest" description="Disordered" evidence="1">
    <location>
        <begin position="514"/>
        <end position="536"/>
    </location>
</feature>
<proteinExistence type="predicted"/>
<keyword evidence="6" id="KW-1185">Reference proteome</keyword>
<organism evidence="5 6">
    <name type="scientific">Anabas testudineus</name>
    <name type="common">Climbing perch</name>
    <name type="synonym">Anthias testudineus</name>
    <dbReference type="NCBI Taxonomy" id="64144"/>
    <lineage>
        <taxon>Eukaryota</taxon>
        <taxon>Metazoa</taxon>
        <taxon>Chordata</taxon>
        <taxon>Craniata</taxon>
        <taxon>Vertebrata</taxon>
        <taxon>Euteleostomi</taxon>
        <taxon>Actinopterygii</taxon>
        <taxon>Neopterygii</taxon>
        <taxon>Teleostei</taxon>
        <taxon>Neoteleostei</taxon>
        <taxon>Acanthomorphata</taxon>
        <taxon>Anabantaria</taxon>
        <taxon>Anabantiformes</taxon>
        <taxon>Anabantoidei</taxon>
        <taxon>Anabantidae</taxon>
        <taxon>Anabas</taxon>
    </lineage>
</organism>
<dbReference type="GO" id="GO:0000466">
    <property type="term" value="P:maturation of 5.8S rRNA from tricistronic rRNA transcript (SSU-rRNA, 5.8S rRNA, LSU-rRNA)"/>
    <property type="evidence" value="ECO:0007669"/>
    <property type="project" value="TreeGrafter"/>
</dbReference>
<dbReference type="GO" id="GO:0000463">
    <property type="term" value="P:maturation of LSU-rRNA from tricistronic rRNA transcript (SSU-rRNA, 5.8S rRNA, LSU-rRNA)"/>
    <property type="evidence" value="ECO:0007669"/>
    <property type="project" value="TreeGrafter"/>
</dbReference>
<name>A0A7N6FLS4_ANATE</name>
<dbReference type="GeneTree" id="ENSGT00390000014210"/>
<evidence type="ECO:0000259" key="4">
    <source>
        <dbReference type="Pfam" id="PF26140"/>
    </source>
</evidence>
<protein>
    <recommendedName>
        <fullName evidence="7">URB1 ribosome biogenesis homolog</fullName>
    </recommendedName>
</protein>
<gene>
    <name evidence="5" type="primary">URB1</name>
</gene>
<feature type="domain" description="URB1 central HEAT repeat" evidence="4">
    <location>
        <begin position="628"/>
        <end position="717"/>
    </location>
</feature>
<dbReference type="PANTHER" id="PTHR13500:SF0">
    <property type="entry name" value="NUCLEOLAR PRE-RIBOSOMAL-ASSOCIATED PROTEIN 1"/>
    <property type="match status" value="1"/>
</dbReference>
<dbReference type="InterPro" id="IPR032436">
    <property type="entry name" value="URB1_C"/>
</dbReference>
<dbReference type="Pfam" id="PF11707">
    <property type="entry name" value="Npa1"/>
    <property type="match status" value="1"/>
</dbReference>
<dbReference type="PANTHER" id="PTHR13500">
    <property type="entry name" value="NUCLEOLAR PRERIBOSOMAL-ASSOCIATED PROTEIN 1"/>
    <property type="match status" value="1"/>
</dbReference>
<feature type="domain" description="URB1 N-terminal" evidence="2">
    <location>
        <begin position="71"/>
        <end position="383"/>
    </location>
</feature>